<dbReference type="PROSITE" id="PS52029">
    <property type="entry name" value="LD_TPASE"/>
    <property type="match status" value="1"/>
</dbReference>
<dbReference type="Gene3D" id="2.40.440.10">
    <property type="entry name" value="L,D-transpeptidase catalytic domain-like"/>
    <property type="match status" value="1"/>
</dbReference>
<keyword evidence="5 6" id="KW-0961">Cell wall biogenesis/degradation</keyword>
<dbReference type="InterPro" id="IPR005490">
    <property type="entry name" value="LD_TPept_cat_dom"/>
</dbReference>
<gene>
    <name evidence="10" type="ORF">IAA17_06065</name>
</gene>
<dbReference type="Proteomes" id="UP000824101">
    <property type="component" value="Unassembled WGS sequence"/>
</dbReference>
<dbReference type="InterPro" id="IPR050979">
    <property type="entry name" value="LD-transpeptidase"/>
</dbReference>
<keyword evidence="4 6" id="KW-0573">Peptidoglycan synthesis</keyword>
<feature type="active site" description="Nucleophile" evidence="6">
    <location>
        <position position="499"/>
    </location>
</feature>
<feature type="transmembrane region" description="Helical" evidence="8">
    <location>
        <begin position="70"/>
        <end position="91"/>
    </location>
</feature>
<name>A0A9D2GIH5_9FIRM</name>
<feature type="compositionally biased region" description="Low complexity" evidence="7">
    <location>
        <begin position="37"/>
        <end position="47"/>
    </location>
</feature>
<evidence type="ECO:0000256" key="7">
    <source>
        <dbReference type="SAM" id="MobiDB-lite"/>
    </source>
</evidence>
<feature type="region of interest" description="Disordered" evidence="7">
    <location>
        <begin position="531"/>
        <end position="603"/>
    </location>
</feature>
<evidence type="ECO:0000259" key="9">
    <source>
        <dbReference type="PROSITE" id="PS52029"/>
    </source>
</evidence>
<dbReference type="CDD" id="cd16913">
    <property type="entry name" value="YkuD_like"/>
    <property type="match status" value="1"/>
</dbReference>
<dbReference type="GO" id="GO:0016740">
    <property type="term" value="F:transferase activity"/>
    <property type="evidence" value="ECO:0007669"/>
    <property type="project" value="UniProtKB-KW"/>
</dbReference>
<organism evidence="10 11">
    <name type="scientific">Candidatus Lachnoclostridium stercorigallinarum</name>
    <dbReference type="NCBI Taxonomy" id="2838634"/>
    <lineage>
        <taxon>Bacteria</taxon>
        <taxon>Bacillati</taxon>
        <taxon>Bacillota</taxon>
        <taxon>Clostridia</taxon>
        <taxon>Lachnospirales</taxon>
        <taxon>Lachnospiraceae</taxon>
    </lineage>
</organism>
<evidence type="ECO:0000313" key="10">
    <source>
        <dbReference type="EMBL" id="HIZ79336.1"/>
    </source>
</evidence>
<dbReference type="SUPFAM" id="SSF141523">
    <property type="entry name" value="L,D-transpeptidase catalytic domain-like"/>
    <property type="match status" value="1"/>
</dbReference>
<reference evidence="10" key="1">
    <citation type="journal article" date="2021" name="PeerJ">
        <title>Extensive microbial diversity within the chicken gut microbiome revealed by metagenomics and culture.</title>
        <authorList>
            <person name="Gilroy R."/>
            <person name="Ravi A."/>
            <person name="Getino M."/>
            <person name="Pursley I."/>
            <person name="Horton D.L."/>
            <person name="Alikhan N.F."/>
            <person name="Baker D."/>
            <person name="Gharbi K."/>
            <person name="Hall N."/>
            <person name="Watson M."/>
            <person name="Adriaenssens E.M."/>
            <person name="Foster-Nyarko E."/>
            <person name="Jarju S."/>
            <person name="Secka A."/>
            <person name="Antonio M."/>
            <person name="Oren A."/>
            <person name="Chaudhuri R.R."/>
            <person name="La Ragione R."/>
            <person name="Hildebrand F."/>
            <person name="Pallen M.J."/>
        </authorList>
    </citation>
    <scope>NUCLEOTIDE SEQUENCE</scope>
    <source>
        <strain evidence="10">ChiBcec1-1093</strain>
    </source>
</reference>
<accession>A0A9D2GIH5</accession>
<feature type="region of interest" description="Disordered" evidence="7">
    <location>
        <begin position="1"/>
        <end position="68"/>
    </location>
</feature>
<reference evidence="10" key="2">
    <citation type="submission" date="2021-04" db="EMBL/GenBank/DDBJ databases">
        <authorList>
            <person name="Gilroy R."/>
        </authorList>
    </citation>
    <scope>NUCLEOTIDE SEQUENCE</scope>
    <source>
        <strain evidence="10">ChiBcec1-1093</strain>
    </source>
</reference>
<dbReference type="InterPro" id="IPR038063">
    <property type="entry name" value="Transpep_catalytic_dom"/>
</dbReference>
<keyword evidence="2" id="KW-0808">Transferase</keyword>
<evidence type="ECO:0000256" key="1">
    <source>
        <dbReference type="ARBA" id="ARBA00004752"/>
    </source>
</evidence>
<dbReference type="EMBL" id="DXBC01000094">
    <property type="protein sequence ID" value="HIZ79336.1"/>
    <property type="molecule type" value="Genomic_DNA"/>
</dbReference>
<dbReference type="GO" id="GO:0008360">
    <property type="term" value="P:regulation of cell shape"/>
    <property type="evidence" value="ECO:0007669"/>
    <property type="project" value="UniProtKB-UniRule"/>
</dbReference>
<keyword evidence="3 6" id="KW-0133">Cell shape</keyword>
<protein>
    <submittedName>
        <fullName evidence="10">Peptidoglycan binding domain-containing protein</fullName>
    </submittedName>
</protein>
<proteinExistence type="predicted"/>
<evidence type="ECO:0000256" key="6">
    <source>
        <dbReference type="PROSITE-ProRule" id="PRU01373"/>
    </source>
</evidence>
<dbReference type="GO" id="GO:0005576">
    <property type="term" value="C:extracellular region"/>
    <property type="evidence" value="ECO:0007669"/>
    <property type="project" value="TreeGrafter"/>
</dbReference>
<sequence>MKEEIFGNGPGTAGTPEGETRGRSRRKPDKKGKAEPAGTAGVTAKSGTGTGGGSVPGGAPSDGKPGKKKAVRAGAAAAAAAVVLAGAYIYIGTTYRNAFFNGTVINGMDVSGRTAEEVKEMISQGTEDYILTLEERGGQTESIEGTAIGLQAEFDGSLEQLLEEQNPYAWLPAWIQGREYEIPAMITYDENQLETEILNLDCMDEDRIQKPESASISAYVPGAGYTIEEETEGNEPDYDRLKEAIEQAITGLQRELSLEEAGVYREPEVRTEDESLAGLLEEYNRYAGVTVTYTFGDKTEVLDGETISQWLYDDGSQVIISDEAAAEYVQTLATKYNTAYRAKSLKTSYGPTVTIGKGNYGWRINQSQEKTELLAMIRSGESGTREPVYSQTAASHGTNDYGDTYVEINLTAQHLFFYKDGKLLVESDFVSGNEARGWSTPSGAYPLTYKERNATLNGEGYSTPVSYWMPFNGGIGLHDAGWRSSFGGTIYKTNGSHGCINLPPSVAKIIYENISQGDPILCYELEGTEQTTTTNASGKPAETQPAETQPAETQPAETQPAATQPAETQPAETQPAETQPVGPGEPQETSSGGTEAVGPGAGL</sequence>
<dbReference type="Pfam" id="PF12229">
    <property type="entry name" value="PG_binding_4"/>
    <property type="match status" value="1"/>
</dbReference>
<evidence type="ECO:0000256" key="8">
    <source>
        <dbReference type="SAM" id="Phobius"/>
    </source>
</evidence>
<keyword evidence="8" id="KW-0472">Membrane</keyword>
<evidence type="ECO:0000256" key="2">
    <source>
        <dbReference type="ARBA" id="ARBA00022679"/>
    </source>
</evidence>
<feature type="domain" description="L,D-TPase catalytic" evidence="9">
    <location>
        <begin position="404"/>
        <end position="523"/>
    </location>
</feature>
<comment type="caution">
    <text evidence="10">The sequence shown here is derived from an EMBL/GenBank/DDBJ whole genome shotgun (WGS) entry which is preliminary data.</text>
</comment>
<dbReference type="AlphaFoldDB" id="A0A9D2GIH5"/>
<dbReference type="GO" id="GO:0018104">
    <property type="term" value="P:peptidoglycan-protein cross-linking"/>
    <property type="evidence" value="ECO:0007669"/>
    <property type="project" value="TreeGrafter"/>
</dbReference>
<evidence type="ECO:0000256" key="5">
    <source>
        <dbReference type="ARBA" id="ARBA00023316"/>
    </source>
</evidence>
<evidence type="ECO:0000256" key="4">
    <source>
        <dbReference type="ARBA" id="ARBA00022984"/>
    </source>
</evidence>
<comment type="pathway">
    <text evidence="1 6">Cell wall biogenesis; peptidoglycan biosynthesis.</text>
</comment>
<dbReference type="GO" id="GO:0071972">
    <property type="term" value="F:peptidoglycan L,D-transpeptidase activity"/>
    <property type="evidence" value="ECO:0007669"/>
    <property type="project" value="TreeGrafter"/>
</dbReference>
<dbReference type="Gene3D" id="3.10.20.800">
    <property type="match status" value="1"/>
</dbReference>
<dbReference type="GO" id="GO:0071555">
    <property type="term" value="P:cell wall organization"/>
    <property type="evidence" value="ECO:0007669"/>
    <property type="project" value="UniProtKB-UniRule"/>
</dbReference>
<dbReference type="PANTHER" id="PTHR30582">
    <property type="entry name" value="L,D-TRANSPEPTIDASE"/>
    <property type="match status" value="1"/>
</dbReference>
<dbReference type="PANTHER" id="PTHR30582:SF33">
    <property type="entry name" value="EXPORTED PROTEIN"/>
    <property type="match status" value="1"/>
</dbReference>
<dbReference type="InterPro" id="IPR022029">
    <property type="entry name" value="YoaR-like_PG-bd"/>
</dbReference>
<feature type="active site" description="Proton donor/acceptor" evidence="6">
    <location>
        <position position="478"/>
    </location>
</feature>
<keyword evidence="8" id="KW-0812">Transmembrane</keyword>
<dbReference type="Pfam" id="PF03734">
    <property type="entry name" value="YkuD"/>
    <property type="match status" value="1"/>
</dbReference>
<evidence type="ECO:0000256" key="3">
    <source>
        <dbReference type="ARBA" id="ARBA00022960"/>
    </source>
</evidence>
<dbReference type="SUPFAM" id="SSF143985">
    <property type="entry name" value="L,D-transpeptidase pre-catalytic domain-like"/>
    <property type="match status" value="1"/>
</dbReference>
<keyword evidence="8" id="KW-1133">Transmembrane helix</keyword>
<dbReference type="InterPro" id="IPR038054">
    <property type="entry name" value="LD_TPept-like_central_sf"/>
</dbReference>
<evidence type="ECO:0000313" key="11">
    <source>
        <dbReference type="Proteomes" id="UP000824101"/>
    </source>
</evidence>
<feature type="compositionally biased region" description="Low complexity" evidence="7">
    <location>
        <begin position="540"/>
        <end position="580"/>
    </location>
</feature>